<name>A0A1J1DXL5_ECOLX</name>
<dbReference type="Pfam" id="PF00535">
    <property type="entry name" value="Glycos_transf_2"/>
    <property type="match status" value="1"/>
</dbReference>
<dbReference type="SUPFAM" id="SSF53448">
    <property type="entry name" value="Nucleotide-diphospho-sugar transferases"/>
    <property type="match status" value="1"/>
</dbReference>
<dbReference type="InterPro" id="IPR001173">
    <property type="entry name" value="Glyco_trans_2-like"/>
</dbReference>
<feature type="domain" description="Glycosyltransferase 2-like" evidence="1">
    <location>
        <begin position="4"/>
        <end position="110"/>
    </location>
</feature>
<evidence type="ECO:0000259" key="1">
    <source>
        <dbReference type="Pfam" id="PF00535"/>
    </source>
</evidence>
<dbReference type="PANTHER" id="PTHR22916">
    <property type="entry name" value="GLYCOSYLTRANSFERASE"/>
    <property type="match status" value="1"/>
</dbReference>
<dbReference type="GO" id="GO:0016758">
    <property type="term" value="F:hexosyltransferase activity"/>
    <property type="evidence" value="ECO:0007669"/>
    <property type="project" value="UniProtKB-ARBA"/>
</dbReference>
<dbReference type="Gene3D" id="3.90.550.10">
    <property type="entry name" value="Spore Coat Polysaccharide Biosynthesis Protein SpsA, Chain A"/>
    <property type="match status" value="1"/>
</dbReference>
<sequence length="245" mass="28626">MINIITVNLNNVNGLEKTLSSLRSQDLSRDKWKLIVVDGMSTDGSVELLKRHYDFIDKLVIEKDSGVYDAMNKGISYVNNADYFLFLNSGDAFVHSSVLSKLNKIIMYSESNISVYYGDKINKCGELIKAYYPDSMQYGIINACHQCILYKKEKDIAFDLRYKLFSDLDFTIKYYINNSKFQYVNIPISIYEDGGMSSIHQWKTKKEIYYILYRQFGFVIFFRFLCVKLSKIFGIKHTFFLKKHS</sequence>
<dbReference type="EMBL" id="LC177549">
    <property type="protein sequence ID" value="BAV90459.1"/>
    <property type="molecule type" value="Genomic_DNA"/>
</dbReference>
<accession>A0A1J1DXL5</accession>
<dbReference type="RefSeq" id="WP_021565308.1">
    <property type="nucleotide sequence ID" value="NZ_AP023224.1"/>
</dbReference>
<proteinExistence type="predicted"/>
<reference evidence="2" key="1">
    <citation type="journal article" date="2017" name="Microb. Genom.">
        <title>An untypeable enterotoxigenic Escherichia coli represents one of the dominant types causing human disease.</title>
        <authorList>
            <person name="Iguchi A."/>
            <person name="von Mentzer A."/>
            <person name="Kikuchi T."/>
            <person name="Thomson N.R."/>
        </authorList>
    </citation>
    <scope>NUCLEOTIDE SEQUENCE</scope>
    <source>
        <strain evidence="2">E705</strain>
    </source>
</reference>
<protein>
    <submittedName>
        <fullName evidence="2">Putative glycosyltranslocase</fullName>
    </submittedName>
</protein>
<evidence type="ECO:0000313" key="2">
    <source>
        <dbReference type="EMBL" id="BAV90459.1"/>
    </source>
</evidence>
<organism evidence="2">
    <name type="scientific">Escherichia coli</name>
    <dbReference type="NCBI Taxonomy" id="562"/>
    <lineage>
        <taxon>Bacteria</taxon>
        <taxon>Pseudomonadati</taxon>
        <taxon>Pseudomonadota</taxon>
        <taxon>Gammaproteobacteria</taxon>
        <taxon>Enterobacterales</taxon>
        <taxon>Enterobacteriaceae</taxon>
        <taxon>Escherichia</taxon>
    </lineage>
</organism>
<dbReference type="InterPro" id="IPR029044">
    <property type="entry name" value="Nucleotide-diphossugar_trans"/>
</dbReference>
<dbReference type="AlphaFoldDB" id="A0A1J1DXL5"/>
<dbReference type="PANTHER" id="PTHR22916:SF67">
    <property type="entry name" value="COLANIC ACID BIOSYNTHESIS GLYCOSYL TRANSFERASE WCAE-RELATED"/>
    <property type="match status" value="1"/>
</dbReference>